<dbReference type="RefSeq" id="WP_014355512.1">
    <property type="nucleotide sequence ID" value="NC_016894.1"/>
</dbReference>
<dbReference type="Proteomes" id="UP000007177">
    <property type="component" value="Chromosome"/>
</dbReference>
<keyword evidence="1" id="KW-0812">Transmembrane</keyword>
<keyword evidence="3" id="KW-1185">Reference proteome</keyword>
<dbReference type="EMBL" id="CP002987">
    <property type="protein sequence ID" value="AFA47909.1"/>
    <property type="molecule type" value="Genomic_DNA"/>
</dbReference>
<keyword evidence="1" id="KW-0472">Membrane</keyword>
<protein>
    <submittedName>
        <fullName evidence="2">Uncharacterized protein</fullName>
    </submittedName>
</protein>
<evidence type="ECO:0000313" key="3">
    <source>
        <dbReference type="Proteomes" id="UP000007177"/>
    </source>
</evidence>
<feature type="transmembrane region" description="Helical" evidence="1">
    <location>
        <begin position="6"/>
        <end position="26"/>
    </location>
</feature>
<evidence type="ECO:0000256" key="1">
    <source>
        <dbReference type="SAM" id="Phobius"/>
    </source>
</evidence>
<organism evidence="2 3">
    <name type="scientific">Acetobacterium woodii (strain ATCC 29683 / DSM 1030 / JCM 2381 / KCTC 1655 / WB1)</name>
    <dbReference type="NCBI Taxonomy" id="931626"/>
    <lineage>
        <taxon>Bacteria</taxon>
        <taxon>Bacillati</taxon>
        <taxon>Bacillota</taxon>
        <taxon>Clostridia</taxon>
        <taxon>Eubacteriales</taxon>
        <taxon>Eubacteriaceae</taxon>
        <taxon>Acetobacterium</taxon>
    </lineage>
</organism>
<name>H6LDD7_ACEWD</name>
<gene>
    <name evidence="2" type="ordered locus">Awo_c11250</name>
</gene>
<dbReference type="KEGG" id="awo:Awo_c11250"/>
<proteinExistence type="predicted"/>
<evidence type="ECO:0000313" key="2">
    <source>
        <dbReference type="EMBL" id="AFA47909.1"/>
    </source>
</evidence>
<dbReference type="HOGENOM" id="CLU_1575052_0_0_9"/>
<dbReference type="AlphaFoldDB" id="H6LDD7"/>
<sequence length="169" mass="18874">METRVLYLSVMAAILVVTLIGSLVGLKNTRLQAKTDWNGSYGHVEAVAKVGRNLSIFGLAFILLIVIVENNNSAFDLVYAQTNGYYITESGEDSEIDMINFIDQQVLEIINDGNSSKVTYEKVDPDHFKFSLNKNGDSQEYLGEVKKESDGYHITLINETDTIELKKSK</sequence>
<dbReference type="STRING" id="931626.Awo_c11250"/>
<accession>H6LDD7</accession>
<reference evidence="3" key="1">
    <citation type="submission" date="2011-07" db="EMBL/GenBank/DDBJ databases">
        <title>Complete genome sequence of Acetobacterium woodii.</title>
        <authorList>
            <person name="Poehlein A."/>
            <person name="Schmidt S."/>
            <person name="Kaster A.-K."/>
            <person name="Goenrich M."/>
            <person name="Vollmers J."/>
            <person name="Thuermer A."/>
            <person name="Gottschalk G."/>
            <person name="Thauer R.K."/>
            <person name="Daniel R."/>
            <person name="Mueller V."/>
        </authorList>
    </citation>
    <scope>NUCLEOTIDE SEQUENCE [LARGE SCALE GENOMIC DNA]</scope>
    <source>
        <strain evidence="3">ATCC 29683 / DSM 1030 / JCM 2381 / KCTC 1655 / WB1</strain>
    </source>
</reference>
<feature type="transmembrane region" description="Helical" evidence="1">
    <location>
        <begin position="46"/>
        <end position="68"/>
    </location>
</feature>
<reference evidence="2 3" key="2">
    <citation type="journal article" date="2012" name="PLoS ONE">
        <title>An ancient pathway combining carbon dioxide fixation with the generation and utilization of a sodium ion gradient for ATP synthesis.</title>
        <authorList>
            <person name="Poehlein A."/>
            <person name="Schmidt S."/>
            <person name="Kaster A.K."/>
            <person name="Goenrich M."/>
            <person name="Vollmers J."/>
            <person name="Thurmer A."/>
            <person name="Bertsch J."/>
            <person name="Schuchmann K."/>
            <person name="Voigt B."/>
            <person name="Hecker M."/>
            <person name="Daniel R."/>
            <person name="Thauer R.K."/>
            <person name="Gottschalk G."/>
            <person name="Muller V."/>
        </authorList>
    </citation>
    <scope>NUCLEOTIDE SEQUENCE [LARGE SCALE GENOMIC DNA]</scope>
    <source>
        <strain evidence="3">ATCC 29683 / DSM 1030 / JCM 2381 / KCTC 1655 / WB1</strain>
    </source>
</reference>
<keyword evidence="1" id="KW-1133">Transmembrane helix</keyword>